<keyword evidence="3" id="KW-0804">Transcription</keyword>
<dbReference type="InterPro" id="IPR009057">
    <property type="entry name" value="Homeodomain-like_sf"/>
</dbReference>
<dbReference type="GO" id="GO:0043565">
    <property type="term" value="F:sequence-specific DNA binding"/>
    <property type="evidence" value="ECO:0007669"/>
    <property type="project" value="InterPro"/>
</dbReference>
<evidence type="ECO:0000313" key="7">
    <source>
        <dbReference type="Proteomes" id="UP000295636"/>
    </source>
</evidence>
<evidence type="ECO:0000313" key="6">
    <source>
        <dbReference type="EMBL" id="TDF94106.1"/>
    </source>
</evidence>
<sequence length="780" mass="89179">MLMPYRIQWIRFIRSFMLACRARLQGRYLYRLVWLGMVSACIPVMLAGTVYYTISVHNMYQKNQDESLIALKLIMDRVERILSEIETKSLELSADPLMIDALYTAGFNDKEIARLRLLKLLSRVQNANDFIAGIVYYDIRGQTLLESNYGHLRAEQYPDKQELDAALLSPYSAQWIRGSGLQIGENLTFFHKLPHMKQSDFDGLLVFQLNTQNFNAYLQDNSFHVPDKSLLVLDSEGRQLLSSREEISAEPARPNDDTVLQAVRSDSKSGIFWASDRNGRNQLYSFQKTSSGRTYLSSIPEANISGQLAWIRWAMAWTVGLLLSLGIVLSVITSMRAYSPIQQLIKHGRSLGPTPDGLRNEFGYIHECLNYLHQEGRSLSLYVSQIQPNLRERMFQKLLQKGYPDISILQKDCANLGIPVESHYRVLVATVENIHREKRYLPEDQAILGFSLINIMGELLEQNKSLDGYVVTLHDGSGIAVINSRDLNILVHEPHQYALSVHEAVKKFLKLQVSIGVGNMYTHIADVAVSYQEALIALQNRMFKEPSPVLYTDELDMTKKQTVNLYPAKAEALIIEAVAAGELEKARQALALFAQAVRQTQSYPFVYQSYHLLLSSLIRSVEQRGGSLSQLLEHNLFHPMNRRQTAEELHDWFTDTCFPLLDHMAKQPDSSLTTESRADILHICSYIKDHIYSDISLTQCSEMLGLTPSYVSRLFKKVMGYSFVEYVIHCKMDEAKRLLIQKDISIAEISSMIGYSERNLNRVFQRYTYLSPGQFRARYR</sequence>
<keyword evidence="7" id="KW-1185">Reference proteome</keyword>
<keyword evidence="4" id="KW-1133">Transmembrane helix</keyword>
<dbReference type="PANTHER" id="PTHR43280:SF2">
    <property type="entry name" value="HTH-TYPE TRANSCRIPTIONAL REGULATOR EXSA"/>
    <property type="match status" value="1"/>
</dbReference>
<evidence type="ECO:0000256" key="2">
    <source>
        <dbReference type="ARBA" id="ARBA00023125"/>
    </source>
</evidence>
<dbReference type="OrthoDB" id="1975037at2"/>
<evidence type="ECO:0000256" key="3">
    <source>
        <dbReference type="ARBA" id="ARBA00023163"/>
    </source>
</evidence>
<accession>A0A4R5KFP5</accession>
<dbReference type="EMBL" id="SMRT01000014">
    <property type="protein sequence ID" value="TDF94106.1"/>
    <property type="molecule type" value="Genomic_DNA"/>
</dbReference>
<proteinExistence type="predicted"/>
<reference evidence="6 7" key="1">
    <citation type="submission" date="2019-03" db="EMBL/GenBank/DDBJ databases">
        <title>This is whole genome sequence of Paenibacillus sp MS74 strain.</title>
        <authorList>
            <person name="Trinh H.N."/>
        </authorList>
    </citation>
    <scope>NUCLEOTIDE SEQUENCE [LARGE SCALE GENOMIC DNA]</scope>
    <source>
        <strain evidence="6 7">MS74</strain>
    </source>
</reference>
<dbReference type="GO" id="GO:0003700">
    <property type="term" value="F:DNA-binding transcription factor activity"/>
    <property type="evidence" value="ECO:0007669"/>
    <property type="project" value="InterPro"/>
</dbReference>
<name>A0A4R5KFP5_9BACL</name>
<gene>
    <name evidence="6" type="ORF">E1757_24765</name>
</gene>
<dbReference type="InterPro" id="IPR018060">
    <property type="entry name" value="HTH_AraC"/>
</dbReference>
<dbReference type="PROSITE" id="PS01124">
    <property type="entry name" value="HTH_ARAC_FAMILY_2"/>
    <property type="match status" value="1"/>
</dbReference>
<comment type="caution">
    <text evidence="6">The sequence shown here is derived from an EMBL/GenBank/DDBJ whole genome shotgun (WGS) entry which is preliminary data.</text>
</comment>
<protein>
    <submittedName>
        <fullName evidence="6">AraC family transcriptional regulator</fullName>
    </submittedName>
</protein>
<dbReference type="InterPro" id="IPR041522">
    <property type="entry name" value="CdaR_GGDEF"/>
</dbReference>
<organism evidence="6 7">
    <name type="scientific">Paenibacillus piri</name>
    <dbReference type="NCBI Taxonomy" id="2547395"/>
    <lineage>
        <taxon>Bacteria</taxon>
        <taxon>Bacillati</taxon>
        <taxon>Bacillota</taxon>
        <taxon>Bacilli</taxon>
        <taxon>Bacillales</taxon>
        <taxon>Paenibacillaceae</taxon>
        <taxon>Paenibacillus</taxon>
    </lineage>
</organism>
<keyword evidence="1" id="KW-0805">Transcription regulation</keyword>
<dbReference type="SMART" id="SM00342">
    <property type="entry name" value="HTH_ARAC"/>
    <property type="match status" value="1"/>
</dbReference>
<dbReference type="Pfam" id="PF17853">
    <property type="entry name" value="GGDEF_2"/>
    <property type="match status" value="1"/>
</dbReference>
<dbReference type="Gene3D" id="1.10.10.60">
    <property type="entry name" value="Homeodomain-like"/>
    <property type="match status" value="2"/>
</dbReference>
<feature type="transmembrane region" description="Helical" evidence="4">
    <location>
        <begin position="32"/>
        <end position="54"/>
    </location>
</feature>
<dbReference type="Pfam" id="PF12833">
    <property type="entry name" value="HTH_18"/>
    <property type="match status" value="1"/>
</dbReference>
<evidence type="ECO:0000259" key="5">
    <source>
        <dbReference type="PROSITE" id="PS01124"/>
    </source>
</evidence>
<feature type="domain" description="HTH araC/xylS-type" evidence="5">
    <location>
        <begin position="681"/>
        <end position="778"/>
    </location>
</feature>
<evidence type="ECO:0000256" key="1">
    <source>
        <dbReference type="ARBA" id="ARBA00023015"/>
    </source>
</evidence>
<evidence type="ECO:0000256" key="4">
    <source>
        <dbReference type="SAM" id="Phobius"/>
    </source>
</evidence>
<dbReference type="PANTHER" id="PTHR43280">
    <property type="entry name" value="ARAC-FAMILY TRANSCRIPTIONAL REGULATOR"/>
    <property type="match status" value="1"/>
</dbReference>
<dbReference type="Proteomes" id="UP000295636">
    <property type="component" value="Unassembled WGS sequence"/>
</dbReference>
<keyword evidence="4" id="KW-0812">Transmembrane</keyword>
<keyword evidence="2" id="KW-0238">DNA-binding</keyword>
<dbReference type="AlphaFoldDB" id="A0A4R5KFP5"/>
<dbReference type="SUPFAM" id="SSF46689">
    <property type="entry name" value="Homeodomain-like"/>
    <property type="match status" value="2"/>
</dbReference>
<feature type="transmembrane region" description="Helical" evidence="4">
    <location>
        <begin position="310"/>
        <end position="332"/>
    </location>
</feature>
<keyword evidence="4" id="KW-0472">Membrane</keyword>